<dbReference type="CDD" id="cd01169">
    <property type="entry name" value="HMPP_kinase"/>
    <property type="match status" value="1"/>
</dbReference>
<dbReference type="PANTHER" id="PTHR20858:SF17">
    <property type="entry name" value="HYDROXYMETHYLPYRIMIDINE_PHOSPHOMETHYLPYRIMIDINE KINASE THI20-RELATED"/>
    <property type="match status" value="1"/>
</dbReference>
<evidence type="ECO:0000313" key="11">
    <source>
        <dbReference type="EMBL" id="SHE74997.1"/>
    </source>
</evidence>
<comment type="catalytic activity">
    <reaction evidence="2">
        <text>4-amino-2-methyl-5-(phosphooxymethyl)pyrimidine + ATP = 4-amino-2-methyl-5-(diphosphooxymethyl)pyrimidine + ADP</text>
        <dbReference type="Rhea" id="RHEA:19893"/>
        <dbReference type="ChEBI" id="CHEBI:30616"/>
        <dbReference type="ChEBI" id="CHEBI:57841"/>
        <dbReference type="ChEBI" id="CHEBI:58354"/>
        <dbReference type="ChEBI" id="CHEBI:456216"/>
        <dbReference type="EC" id="2.7.4.7"/>
    </reaction>
</comment>
<keyword evidence="6" id="KW-0547">Nucleotide-binding</keyword>
<dbReference type="RefSeq" id="WP_072790785.1">
    <property type="nucleotide sequence ID" value="NZ_FQUL01000021.1"/>
</dbReference>
<evidence type="ECO:0000256" key="9">
    <source>
        <dbReference type="ARBA" id="ARBA00022977"/>
    </source>
</evidence>
<dbReference type="UniPathway" id="UPA00060">
    <property type="reaction ID" value="UER00138"/>
</dbReference>
<evidence type="ECO:0000256" key="5">
    <source>
        <dbReference type="ARBA" id="ARBA00022679"/>
    </source>
</evidence>
<dbReference type="SUPFAM" id="SSF53613">
    <property type="entry name" value="Ribokinase-like"/>
    <property type="match status" value="1"/>
</dbReference>
<keyword evidence="12" id="KW-1185">Reference proteome</keyword>
<evidence type="ECO:0000256" key="3">
    <source>
        <dbReference type="ARBA" id="ARBA00003848"/>
    </source>
</evidence>
<dbReference type="FunFam" id="3.40.1190.20:FF:000003">
    <property type="entry name" value="Phosphomethylpyrimidine kinase ThiD"/>
    <property type="match status" value="1"/>
</dbReference>
<dbReference type="OrthoDB" id="34166at2"/>
<name>A0A1M4W1A8_9ACTN</name>
<dbReference type="InterPro" id="IPR029056">
    <property type="entry name" value="Ribokinase-like"/>
</dbReference>
<comment type="function">
    <text evidence="3">Catalyzes the phosphorylation of hydroxymethylpyrimidine phosphate (HMP-P) to HMP-PP, and of HMP to HMP-P.</text>
</comment>
<dbReference type="InterPro" id="IPR004399">
    <property type="entry name" value="HMP/HMP-P_kinase_dom"/>
</dbReference>
<keyword evidence="7 11" id="KW-0418">Kinase</keyword>
<evidence type="ECO:0000256" key="1">
    <source>
        <dbReference type="ARBA" id="ARBA00000151"/>
    </source>
</evidence>
<sequence>MDTTSNHRNPPVALTIAGSDSGGGAGIQADLKTFAAHHVFGTCAITAVTAQNTVGVQDYKVVDPDLVDAQIRSVLSDFWIRGSKTGMLATREIVRVVSNLAKDRTLHKLVVDPVMVAASGDPLIDSDAIEAYIDLLFPHAYLITPNAPEASKLVGLKISDAADLVTVAKELKQMGPANVLVKGGHLEGDPDAIDVLYDGDQVITFRAARIESKNTHGTGCTLSASITANLARGVTLTEAVREAKAYVTSAIAGSKSWALGHGFGPLDHFNSVVHHY</sequence>
<reference evidence="12" key="1">
    <citation type="submission" date="2016-11" db="EMBL/GenBank/DDBJ databases">
        <authorList>
            <person name="Varghese N."/>
            <person name="Submissions S."/>
        </authorList>
    </citation>
    <scope>NUCLEOTIDE SEQUENCE [LARGE SCALE GENOMIC DNA]</scope>
    <source>
        <strain evidence="12">DSM 19514</strain>
    </source>
</reference>
<accession>A0A1M4W1A8</accession>
<proteinExistence type="predicted"/>
<dbReference type="Gene3D" id="3.40.1190.20">
    <property type="match status" value="1"/>
</dbReference>
<protein>
    <submittedName>
        <fullName evidence="11">Hydroxymethylpyrimidine/phosphomethylpyrimidine kinase</fullName>
    </submittedName>
</protein>
<keyword evidence="8" id="KW-0067">ATP-binding</keyword>
<dbReference type="NCBIfam" id="TIGR00097">
    <property type="entry name" value="HMP-P_kinase"/>
    <property type="match status" value="1"/>
</dbReference>
<dbReference type="Proteomes" id="UP000184295">
    <property type="component" value="Unassembled WGS sequence"/>
</dbReference>
<dbReference type="EMBL" id="FQUL01000021">
    <property type="protein sequence ID" value="SHE74997.1"/>
    <property type="molecule type" value="Genomic_DNA"/>
</dbReference>
<keyword evidence="9" id="KW-0784">Thiamine biosynthesis</keyword>
<evidence type="ECO:0000256" key="8">
    <source>
        <dbReference type="ARBA" id="ARBA00022840"/>
    </source>
</evidence>
<feature type="domain" description="Pyridoxamine kinase/Phosphomethylpyrimidine kinase" evidence="10">
    <location>
        <begin position="20"/>
        <end position="267"/>
    </location>
</feature>
<dbReference type="GO" id="GO:0005524">
    <property type="term" value="F:ATP binding"/>
    <property type="evidence" value="ECO:0007669"/>
    <property type="project" value="UniProtKB-KW"/>
</dbReference>
<dbReference type="GO" id="GO:0008972">
    <property type="term" value="F:phosphomethylpyrimidine kinase activity"/>
    <property type="evidence" value="ECO:0007669"/>
    <property type="project" value="UniProtKB-EC"/>
</dbReference>
<dbReference type="Pfam" id="PF08543">
    <property type="entry name" value="Phos_pyr_kin"/>
    <property type="match status" value="1"/>
</dbReference>
<dbReference type="PANTHER" id="PTHR20858">
    <property type="entry name" value="PHOSPHOMETHYLPYRIMIDINE KINASE"/>
    <property type="match status" value="1"/>
</dbReference>
<dbReference type="STRING" id="1121881.SAMN02745225_01503"/>
<dbReference type="GO" id="GO:0008902">
    <property type="term" value="F:hydroxymethylpyrimidine kinase activity"/>
    <property type="evidence" value="ECO:0007669"/>
    <property type="project" value="UniProtKB-EC"/>
</dbReference>
<comment type="catalytic activity">
    <reaction evidence="1">
        <text>4-amino-5-hydroxymethyl-2-methylpyrimidine + ATP = 4-amino-2-methyl-5-(phosphooxymethyl)pyrimidine + ADP + H(+)</text>
        <dbReference type="Rhea" id="RHEA:23096"/>
        <dbReference type="ChEBI" id="CHEBI:15378"/>
        <dbReference type="ChEBI" id="CHEBI:16892"/>
        <dbReference type="ChEBI" id="CHEBI:30616"/>
        <dbReference type="ChEBI" id="CHEBI:58354"/>
        <dbReference type="ChEBI" id="CHEBI:456216"/>
        <dbReference type="EC" id="2.7.1.49"/>
    </reaction>
</comment>
<dbReference type="GO" id="GO:0009228">
    <property type="term" value="P:thiamine biosynthetic process"/>
    <property type="evidence" value="ECO:0007669"/>
    <property type="project" value="UniProtKB-KW"/>
</dbReference>
<evidence type="ECO:0000259" key="10">
    <source>
        <dbReference type="Pfam" id="PF08543"/>
    </source>
</evidence>
<organism evidence="11 12">
    <name type="scientific">Ferrithrix thermotolerans DSM 19514</name>
    <dbReference type="NCBI Taxonomy" id="1121881"/>
    <lineage>
        <taxon>Bacteria</taxon>
        <taxon>Bacillati</taxon>
        <taxon>Actinomycetota</taxon>
        <taxon>Acidimicrobiia</taxon>
        <taxon>Acidimicrobiales</taxon>
        <taxon>Acidimicrobiaceae</taxon>
        <taxon>Ferrithrix</taxon>
    </lineage>
</organism>
<keyword evidence="5" id="KW-0808">Transferase</keyword>
<dbReference type="GO" id="GO:0009229">
    <property type="term" value="P:thiamine diphosphate biosynthetic process"/>
    <property type="evidence" value="ECO:0007669"/>
    <property type="project" value="UniProtKB-UniPathway"/>
</dbReference>
<evidence type="ECO:0000256" key="7">
    <source>
        <dbReference type="ARBA" id="ARBA00022777"/>
    </source>
</evidence>
<dbReference type="AlphaFoldDB" id="A0A1M4W1A8"/>
<evidence type="ECO:0000256" key="2">
    <source>
        <dbReference type="ARBA" id="ARBA00000565"/>
    </source>
</evidence>
<dbReference type="InterPro" id="IPR013749">
    <property type="entry name" value="PM/HMP-P_kinase-1"/>
</dbReference>
<dbReference type="GO" id="GO:0005829">
    <property type="term" value="C:cytosol"/>
    <property type="evidence" value="ECO:0007669"/>
    <property type="project" value="TreeGrafter"/>
</dbReference>
<evidence type="ECO:0000313" key="12">
    <source>
        <dbReference type="Proteomes" id="UP000184295"/>
    </source>
</evidence>
<evidence type="ECO:0000256" key="6">
    <source>
        <dbReference type="ARBA" id="ARBA00022741"/>
    </source>
</evidence>
<comment type="pathway">
    <text evidence="4">Cofactor biosynthesis; thiamine diphosphate biosynthesis; 4-amino-2-methyl-5-diphosphomethylpyrimidine from 5-amino-1-(5-phospho-D-ribosyl)imidazole: step 3/3.</text>
</comment>
<evidence type="ECO:0000256" key="4">
    <source>
        <dbReference type="ARBA" id="ARBA00004769"/>
    </source>
</evidence>
<gene>
    <name evidence="11" type="ORF">SAMN02745225_01503</name>
</gene>